<dbReference type="PaxDb" id="8355-A0A1L8GEI6"/>
<accession>A0A1L8GEI6</accession>
<evidence type="ECO:0000313" key="6">
    <source>
        <dbReference type="Xenbase" id="XB-GENE-6487091"/>
    </source>
</evidence>
<dbReference type="STRING" id="8355.A0A1L8GEI6"/>
<dbReference type="GO" id="GO:0005737">
    <property type="term" value="C:cytoplasm"/>
    <property type="evidence" value="ECO:0000318"/>
    <property type="project" value="GO_Central"/>
</dbReference>
<name>A0A1L8GEI6_XENLA</name>
<dbReference type="AlphaFoldDB" id="A0A1L8GEI6"/>
<organism evidence="4 5">
    <name type="scientific">Xenopus laevis</name>
    <name type="common">African clawed frog</name>
    <dbReference type="NCBI Taxonomy" id="8355"/>
    <lineage>
        <taxon>Eukaryota</taxon>
        <taxon>Metazoa</taxon>
        <taxon>Chordata</taxon>
        <taxon>Craniata</taxon>
        <taxon>Vertebrata</taxon>
        <taxon>Euteleostomi</taxon>
        <taxon>Amphibia</taxon>
        <taxon>Batrachia</taxon>
        <taxon>Anura</taxon>
        <taxon>Pipoidea</taxon>
        <taxon>Pipidae</taxon>
        <taxon>Xenopodinae</taxon>
        <taxon>Xenopus</taxon>
        <taxon>Xenopus</taxon>
    </lineage>
</organism>
<evidence type="ECO:0000313" key="5">
    <source>
        <dbReference type="RefSeq" id="XP_018115972.1"/>
    </source>
</evidence>
<evidence type="ECO:0000256" key="1">
    <source>
        <dbReference type="ARBA" id="ARBA00038142"/>
    </source>
</evidence>
<evidence type="ECO:0000256" key="2">
    <source>
        <dbReference type="SAM" id="MobiDB-lite"/>
    </source>
</evidence>
<comment type="similarity">
    <text evidence="1">Belongs to the SPATA2 family.</text>
</comment>
<dbReference type="Bgee" id="108715397">
    <property type="expression patterns" value="Expressed in spleen and 18 other cell types or tissues"/>
</dbReference>
<sequence>MKGEAERQEQYQEFVAYYERKSREGNLTLFDTLDSKGDLDVQSGCPLIAGLGSLSLQVLKENDMGARQQASLLRGLMKGFAILELVCVNLFLYPWRKEIRTLKKFTGNFVYFVAPVIPEHMVKQILQRVGYTVVTDTEYIFGGIVNSEEAKQAAFELFLSRTQCETLIRLIQEGKMDHVQLFLNSEGSSDIKEEPDQEKVLQNSAGNSKTTQEGIHSVQKNHAENKELDLNHTDNVAMPPNPKMHKDVSNACITHDSVYLYSNCSESEEFLNQYSDLNLAQKPIFPKHASRQSYTKTKDNRKDEWVQPVCEESSTSGILTQVKHSHAFDIEGSHIPSSEHVIQETGSDGISESNEIITCTQGLTKKESNHSERLVNKLKLENMVDELLAYPIEETAPPNAESANSNETKNCNANAFNLSRLREPPSSTYIPPGGAERQCAKIIDMHPKENHFQAPSSEDTFIIDQSLFKMNVDPREDFVLITRRENV</sequence>
<protein>
    <submittedName>
        <fullName evidence="5">Uncharacterized protein XB5732280.S</fullName>
    </submittedName>
</protein>
<dbReference type="Gene3D" id="1.20.58.2190">
    <property type="match status" value="1"/>
</dbReference>
<feature type="region of interest" description="Disordered" evidence="2">
    <location>
        <begin position="188"/>
        <end position="216"/>
    </location>
</feature>
<dbReference type="OrthoDB" id="9837000at2759"/>
<dbReference type="Xenbase" id="XB-GENE-6487091">
    <property type="gene designation" value="XB5732280.S"/>
</dbReference>
<dbReference type="PANTHER" id="PTHR15326:SF9">
    <property type="entry name" value="SPERMATOGENESIS-ASSOCIATED PROTEIN 2"/>
    <property type="match status" value="1"/>
</dbReference>
<reference evidence="5" key="1">
    <citation type="submission" date="2025-08" db="UniProtKB">
        <authorList>
            <consortium name="RefSeq"/>
        </authorList>
    </citation>
    <scope>IDENTIFICATION</scope>
    <source>
        <strain evidence="5">J_2021</strain>
        <tissue evidence="5">Erythrocytes</tissue>
    </source>
</reference>
<proteinExistence type="inferred from homology"/>
<dbReference type="Proteomes" id="UP000186698">
    <property type="component" value="Chromosome 4S"/>
</dbReference>
<evidence type="ECO:0000313" key="4">
    <source>
        <dbReference type="Proteomes" id="UP000186698"/>
    </source>
</evidence>
<dbReference type="AGR" id="Xenbase:XB-GENE-6487091"/>
<dbReference type="InterPro" id="IPR048839">
    <property type="entry name" value="SPATA2_PUB-like"/>
</dbReference>
<evidence type="ECO:0000259" key="3">
    <source>
        <dbReference type="Pfam" id="PF21388"/>
    </source>
</evidence>
<keyword evidence="4" id="KW-1185">Reference proteome</keyword>
<dbReference type="KEGG" id="xla:108715397"/>
<dbReference type="GeneID" id="108715397"/>
<gene>
    <name evidence="5 6" type="primary">XB5732280.S</name>
</gene>
<dbReference type="RefSeq" id="XP_018115972.1">
    <property type="nucleotide sequence ID" value="XM_018260483.2"/>
</dbReference>
<feature type="domain" description="Spermatogenesis-associated protein 2 PUB-like" evidence="3">
    <location>
        <begin position="68"/>
        <end position="171"/>
    </location>
</feature>
<feature type="compositionally biased region" description="Basic and acidic residues" evidence="2">
    <location>
        <begin position="189"/>
        <end position="199"/>
    </location>
</feature>
<feature type="compositionally biased region" description="Polar residues" evidence="2">
    <location>
        <begin position="200"/>
        <end position="216"/>
    </location>
</feature>
<dbReference type="PANTHER" id="PTHR15326">
    <property type="entry name" value="SPERMATOGENESIS-ASSOCIATED PROTEIN 2/TAMOZHENNIC"/>
    <property type="match status" value="1"/>
</dbReference>
<dbReference type="Pfam" id="PF21388">
    <property type="entry name" value="SPATA2_PUB-like"/>
    <property type="match status" value="1"/>
</dbReference>
<dbReference type="CTD" id="108715397"/>
<dbReference type="OMA" id="HPKENHF"/>